<reference evidence="2 3" key="1">
    <citation type="journal article" date="2018" name="Evol. Lett.">
        <title>Horizontal gene cluster transfer increased hallucinogenic mushroom diversity.</title>
        <authorList>
            <person name="Reynolds H.T."/>
            <person name="Vijayakumar V."/>
            <person name="Gluck-Thaler E."/>
            <person name="Korotkin H.B."/>
            <person name="Matheny P.B."/>
            <person name="Slot J.C."/>
        </authorList>
    </citation>
    <scope>NUCLEOTIDE SEQUENCE [LARGE SCALE GENOMIC DNA]</scope>
    <source>
        <strain evidence="2 3">SRW20</strain>
    </source>
</reference>
<feature type="compositionally biased region" description="Basic residues" evidence="1">
    <location>
        <begin position="576"/>
        <end position="585"/>
    </location>
</feature>
<feature type="compositionally biased region" description="Basic and acidic residues" evidence="1">
    <location>
        <begin position="586"/>
        <end position="609"/>
    </location>
</feature>
<evidence type="ECO:0000313" key="3">
    <source>
        <dbReference type="Proteomes" id="UP000284706"/>
    </source>
</evidence>
<proteinExistence type="predicted"/>
<keyword evidence="3" id="KW-1185">Reference proteome</keyword>
<feature type="region of interest" description="Disordered" evidence="1">
    <location>
        <begin position="351"/>
        <end position="416"/>
    </location>
</feature>
<sequence length="731" mass="84530">MGISAAVHQFFLQLRTLFNCDADAEFEIVKDVIRMLCDKYLDVALPATRQREKLERVMKKLGKHAWFAENGERRLHFARKTVHEYHYKKCCKERHRRMMEDSEYDPNSDAGDASDSDEFDDLPLSGLGVAIPPAVEVVGHNVALEAAEEPVNVPLPPDFLTTFLASCNPDMTRYLETFRKLGFDEESLRAFSGPNWTMEDRLEWHPLSDDAQNIGSLRGISGAHWTKERANLVQEILKSLGSEEVNKMHVCILEHHLLNHPGDQGHHRGPAMLSSPNAEFEDTIKDGIIDLCDKYLVALPVRKQRDNAEKVFSQVIQNPWFFKQDTKHRRSLARKAIRDYQYSRYRKSEREPYKLELSDEDDDSEYIPSSEDEERVENKGDDDEYEDHLDDTPVSGLVRHPPLGKVVNKPSPRRKTTEPIAPVDFVKGFLSSCKPSMMEYESRFRNFKADEDTLRGAAGAHWTKDERASLVRRILKSSAALANKQGYLRDRAMFSQLRTLFPVEAEFLVIKDRIIELCDKYLDVALSVSHQPEKFRRVLDECAYLKVGQDPIFLSEDKEHRLHFARNTIREYQYRRVNKARNRNQKRPEQDGGHNSPARDKNEVGNEELRSEVNRLAPLRAMPLTALAAQHTSRKATNKASLEKEMTEPDEQFDFIRAFLSSCKPSMVQYEDRFRGFKADEATLRGAAGVHWTKEERANLVREILKFWGSEDRVNEMHVCVLEHHLRNYQF</sequence>
<comment type="caution">
    <text evidence="2">The sequence shown here is derived from an EMBL/GenBank/DDBJ whole genome shotgun (WGS) entry which is preliminary data.</text>
</comment>
<feature type="region of interest" description="Disordered" evidence="1">
    <location>
        <begin position="626"/>
        <end position="646"/>
    </location>
</feature>
<evidence type="ECO:0000313" key="2">
    <source>
        <dbReference type="EMBL" id="PPQ70932.1"/>
    </source>
</evidence>
<dbReference type="InParanoid" id="A0A409VXC5"/>
<dbReference type="AlphaFoldDB" id="A0A409VXC5"/>
<feature type="region of interest" description="Disordered" evidence="1">
    <location>
        <begin position="575"/>
        <end position="609"/>
    </location>
</feature>
<gene>
    <name evidence="2" type="ORF">CVT26_014193</name>
</gene>
<protein>
    <submittedName>
        <fullName evidence="2">Uncharacterized protein</fullName>
    </submittedName>
</protein>
<name>A0A409VXC5_9AGAR</name>
<dbReference type="Proteomes" id="UP000284706">
    <property type="component" value="Unassembled WGS sequence"/>
</dbReference>
<dbReference type="EMBL" id="NHYE01005522">
    <property type="protein sequence ID" value="PPQ70932.1"/>
    <property type="molecule type" value="Genomic_DNA"/>
</dbReference>
<organism evidence="2 3">
    <name type="scientific">Gymnopilus dilepis</name>
    <dbReference type="NCBI Taxonomy" id="231916"/>
    <lineage>
        <taxon>Eukaryota</taxon>
        <taxon>Fungi</taxon>
        <taxon>Dikarya</taxon>
        <taxon>Basidiomycota</taxon>
        <taxon>Agaricomycotina</taxon>
        <taxon>Agaricomycetes</taxon>
        <taxon>Agaricomycetidae</taxon>
        <taxon>Agaricales</taxon>
        <taxon>Agaricineae</taxon>
        <taxon>Hymenogastraceae</taxon>
        <taxon>Gymnopilus</taxon>
    </lineage>
</organism>
<evidence type="ECO:0000256" key="1">
    <source>
        <dbReference type="SAM" id="MobiDB-lite"/>
    </source>
</evidence>
<feature type="compositionally biased region" description="Acidic residues" evidence="1">
    <location>
        <begin position="358"/>
        <end position="389"/>
    </location>
</feature>
<accession>A0A409VXC5</accession>